<comment type="caution">
    <text evidence="1">The sequence shown here is derived from an EMBL/GenBank/DDBJ whole genome shotgun (WGS) entry which is preliminary data.</text>
</comment>
<gene>
    <name evidence="1" type="ORF">HUK84_22060</name>
</gene>
<organism evidence="1 2">
    <name type="scientific">Nguyenibacter vanlangensis</name>
    <dbReference type="NCBI Taxonomy" id="1216886"/>
    <lineage>
        <taxon>Bacteria</taxon>
        <taxon>Pseudomonadati</taxon>
        <taxon>Pseudomonadota</taxon>
        <taxon>Alphaproteobacteria</taxon>
        <taxon>Acetobacterales</taxon>
        <taxon>Acetobacteraceae</taxon>
        <taxon>Nguyenibacter</taxon>
    </lineage>
</organism>
<name>A0A7Y7J0T1_9PROT</name>
<reference evidence="1 2" key="1">
    <citation type="submission" date="2020-06" db="EMBL/GenBank/DDBJ databases">
        <title>Description of novel acetic acid bacteria.</title>
        <authorList>
            <person name="Sombolestani A."/>
        </authorList>
    </citation>
    <scope>NUCLEOTIDE SEQUENCE [LARGE SCALE GENOMIC DNA]</scope>
    <source>
        <strain evidence="1 2">LMG 31431</strain>
    </source>
</reference>
<keyword evidence="1" id="KW-0808">Transferase</keyword>
<evidence type="ECO:0000313" key="1">
    <source>
        <dbReference type="EMBL" id="NVN13790.1"/>
    </source>
</evidence>
<dbReference type="EMBL" id="JABXXP010001194">
    <property type="protein sequence ID" value="NVN13790.1"/>
    <property type="molecule type" value="Genomic_DNA"/>
</dbReference>
<proteinExistence type="predicted"/>
<dbReference type="AlphaFoldDB" id="A0A7Y7J0T1"/>
<protein>
    <submittedName>
        <fullName evidence="1">Glycosyl transferase</fullName>
    </submittedName>
</protein>
<evidence type="ECO:0000313" key="2">
    <source>
        <dbReference type="Proteomes" id="UP000534870"/>
    </source>
</evidence>
<feature type="non-terminal residue" evidence="1">
    <location>
        <position position="1"/>
    </location>
</feature>
<sequence length="65" mass="6785">SMASFVPTLRRFGLPAAWALLLPAIASFYSAATIGSAIDHHRGRGVVWKSRAYTEATGAGDAPAP</sequence>
<accession>A0A7Y7J0T1</accession>
<dbReference type="GO" id="GO:0016740">
    <property type="term" value="F:transferase activity"/>
    <property type="evidence" value="ECO:0007669"/>
    <property type="project" value="UniProtKB-KW"/>
</dbReference>
<dbReference type="Proteomes" id="UP000534870">
    <property type="component" value="Unassembled WGS sequence"/>
</dbReference>